<accession>F0R500</accession>
<dbReference type="RefSeq" id="WP_013618176.1">
    <property type="nucleotide sequence ID" value="NC_015164.1"/>
</dbReference>
<evidence type="ECO:0000313" key="1">
    <source>
        <dbReference type="EMBL" id="ADY36747.1"/>
    </source>
</evidence>
<dbReference type="OrthoDB" id="1452914at2"/>
<dbReference type="STRING" id="667015.Bacsa_2194"/>
<protein>
    <recommendedName>
        <fullName evidence="3">Hemagglutinin protein HagB</fullName>
    </recommendedName>
</protein>
<dbReference type="AlphaFoldDB" id="F0R500"/>
<reference evidence="1 2" key="1">
    <citation type="journal article" date="2011" name="Stand. Genomic Sci.">
        <title>Complete genome sequence of Bacteroides salanitronis type strain (BL78).</title>
        <authorList>
            <person name="Gronow S."/>
            <person name="Held B."/>
            <person name="Lucas S."/>
            <person name="Lapidus A."/>
            <person name="Del Rio T.G."/>
            <person name="Nolan M."/>
            <person name="Tice H."/>
            <person name="Deshpande S."/>
            <person name="Cheng J.F."/>
            <person name="Pitluck S."/>
            <person name="Liolios K."/>
            <person name="Pagani I."/>
            <person name="Ivanova N."/>
            <person name="Mavromatis K."/>
            <person name="Pati A."/>
            <person name="Tapia R."/>
            <person name="Han C."/>
            <person name="Goodwin L."/>
            <person name="Chen A."/>
            <person name="Palaniappan K."/>
            <person name="Land M."/>
            <person name="Hauser L."/>
            <person name="Chang Y.J."/>
            <person name="Jeffries C.D."/>
            <person name="Brambilla E.M."/>
            <person name="Rohde M."/>
            <person name="Goker M."/>
            <person name="Detter J.C."/>
            <person name="Woyke T."/>
            <person name="Bristow J."/>
            <person name="Markowitz V."/>
            <person name="Hugenholtz P."/>
            <person name="Kyrpides N.C."/>
            <person name="Klenk H.P."/>
            <person name="Eisen J.A."/>
        </authorList>
    </citation>
    <scope>NUCLEOTIDE SEQUENCE [LARGE SCALE GENOMIC DNA]</scope>
    <source>
        <strain evidence="1 2">DSM 18170</strain>
    </source>
</reference>
<evidence type="ECO:0008006" key="3">
    <source>
        <dbReference type="Google" id="ProtNLM"/>
    </source>
</evidence>
<name>F0R500_PHOSB</name>
<keyword evidence="2" id="KW-1185">Reference proteome</keyword>
<gene>
    <name evidence="1" type="ordered locus">Bacsa_2194</name>
</gene>
<dbReference type="InterPro" id="IPR046228">
    <property type="entry name" value="DUF6261"/>
</dbReference>
<organism evidence="1 2">
    <name type="scientific">Phocaeicola salanitronis (strain DSM 18170 / JCM 13657 / CCUG 60908 / BL78)</name>
    <name type="common">Bacteroides salanitronis</name>
    <dbReference type="NCBI Taxonomy" id="667015"/>
    <lineage>
        <taxon>Bacteria</taxon>
        <taxon>Pseudomonadati</taxon>
        <taxon>Bacteroidota</taxon>
        <taxon>Bacteroidia</taxon>
        <taxon>Bacteroidales</taxon>
        <taxon>Bacteroidaceae</taxon>
        <taxon>Phocaeicola</taxon>
    </lineage>
</organism>
<dbReference type="EMBL" id="CP002530">
    <property type="protein sequence ID" value="ADY36747.1"/>
    <property type="molecule type" value="Genomic_DNA"/>
</dbReference>
<dbReference type="Pfam" id="PF19775">
    <property type="entry name" value="DUF6261"/>
    <property type="match status" value="1"/>
</dbReference>
<dbReference type="Proteomes" id="UP000007486">
    <property type="component" value="Chromosome"/>
</dbReference>
<proteinExistence type="predicted"/>
<sequence length="254" mass="27926">MKAIIYGFSKHNARNAQHMQFIADVLAAVPETFAAEQGFAAQRTAFAEAAAAEEECFRPDKGYLNTAEIKKADKKRDETFLFYKQIAQAYADYCPDEEKRQAGKTVAFAFREAGKATKLDYASETAVLGDLAAKLTDVTYVRALDEIGMGDAATVIKDANDAFNAVYLERSAQERDRALGTTMKELRPVSDAAFEELAKTINALYAANELVTKDEEKRAALEKVIDDVNAVVVRFRKTISRAPASDDEAEPAAE</sequence>
<dbReference type="eggNOG" id="ENOG5031Z76">
    <property type="taxonomic scope" value="Bacteria"/>
</dbReference>
<evidence type="ECO:0000313" key="2">
    <source>
        <dbReference type="Proteomes" id="UP000007486"/>
    </source>
</evidence>
<dbReference type="HOGENOM" id="CLU_087917_0_0_10"/>
<dbReference type="KEGG" id="bsa:Bacsa_2194"/>